<evidence type="ECO:0000256" key="2">
    <source>
        <dbReference type="ARBA" id="ARBA00023125"/>
    </source>
</evidence>
<dbReference type="SMART" id="SM00421">
    <property type="entry name" value="HTH_LUXR"/>
    <property type="match status" value="1"/>
</dbReference>
<keyword evidence="7" id="KW-1185">Reference proteome</keyword>
<dbReference type="Pfam" id="PF00196">
    <property type="entry name" value="GerE"/>
    <property type="match status" value="1"/>
</dbReference>
<evidence type="ECO:0000313" key="7">
    <source>
        <dbReference type="Proteomes" id="UP001589792"/>
    </source>
</evidence>
<keyword evidence="3" id="KW-0010">Activator</keyword>
<protein>
    <submittedName>
        <fullName evidence="6">Helix-turn-helix transcriptional regulator</fullName>
    </submittedName>
</protein>
<dbReference type="PROSITE" id="PS00622">
    <property type="entry name" value="HTH_LUXR_1"/>
    <property type="match status" value="1"/>
</dbReference>
<dbReference type="Gene3D" id="1.10.10.10">
    <property type="entry name" value="Winged helix-like DNA-binding domain superfamily/Winged helix DNA-binding domain"/>
    <property type="match status" value="1"/>
</dbReference>
<dbReference type="RefSeq" id="WP_380673831.1">
    <property type="nucleotide sequence ID" value="NZ_CP173186.1"/>
</dbReference>
<evidence type="ECO:0000256" key="4">
    <source>
        <dbReference type="ARBA" id="ARBA00023163"/>
    </source>
</evidence>
<name>A0ABV6EB52_9GAMM</name>
<dbReference type="EMBL" id="JBHLXG010000004">
    <property type="protein sequence ID" value="MFC0226136.1"/>
    <property type="molecule type" value="Genomic_DNA"/>
</dbReference>
<evidence type="ECO:0000256" key="3">
    <source>
        <dbReference type="ARBA" id="ARBA00023159"/>
    </source>
</evidence>
<keyword evidence="4" id="KW-0804">Transcription</keyword>
<organism evidence="6 7">
    <name type="scientific">Serratia aquatilis</name>
    <dbReference type="NCBI Taxonomy" id="1737515"/>
    <lineage>
        <taxon>Bacteria</taxon>
        <taxon>Pseudomonadati</taxon>
        <taxon>Pseudomonadota</taxon>
        <taxon>Gammaproteobacteria</taxon>
        <taxon>Enterobacterales</taxon>
        <taxon>Yersiniaceae</taxon>
        <taxon>Serratia</taxon>
    </lineage>
</organism>
<dbReference type="PROSITE" id="PS50043">
    <property type="entry name" value="HTH_LUXR_2"/>
    <property type="match status" value="1"/>
</dbReference>
<comment type="caution">
    <text evidence="6">The sequence shown here is derived from an EMBL/GenBank/DDBJ whole genome shotgun (WGS) entry which is preliminary data.</text>
</comment>
<gene>
    <name evidence="6" type="ORF">ACFFJ3_06415</name>
</gene>
<dbReference type="SUPFAM" id="SSF46894">
    <property type="entry name" value="C-terminal effector domain of the bipartite response regulators"/>
    <property type="match status" value="1"/>
</dbReference>
<reference evidence="6 7" key="1">
    <citation type="submission" date="2024-09" db="EMBL/GenBank/DDBJ databases">
        <authorList>
            <person name="Sun Q."/>
            <person name="Mori K."/>
        </authorList>
    </citation>
    <scope>NUCLEOTIDE SEQUENCE [LARGE SCALE GENOMIC DNA]</scope>
    <source>
        <strain evidence="6 7">CCM 8626</strain>
    </source>
</reference>
<dbReference type="InterPro" id="IPR000792">
    <property type="entry name" value="Tscrpt_reg_LuxR_C"/>
</dbReference>
<feature type="domain" description="HTH luxR-type" evidence="5">
    <location>
        <begin position="142"/>
        <end position="207"/>
    </location>
</feature>
<keyword evidence="1" id="KW-0805">Transcription regulation</keyword>
<keyword evidence="2" id="KW-0238">DNA-binding</keyword>
<dbReference type="InterPro" id="IPR016032">
    <property type="entry name" value="Sig_transdc_resp-reg_C-effctor"/>
</dbReference>
<accession>A0ABV6EB52</accession>
<dbReference type="PANTHER" id="PTHR44688">
    <property type="entry name" value="DNA-BINDING TRANSCRIPTIONAL ACTIVATOR DEVR_DOSR"/>
    <property type="match status" value="1"/>
</dbReference>
<evidence type="ECO:0000313" key="6">
    <source>
        <dbReference type="EMBL" id="MFC0226136.1"/>
    </source>
</evidence>
<proteinExistence type="predicted"/>
<dbReference type="Proteomes" id="UP001589792">
    <property type="component" value="Unassembled WGS sequence"/>
</dbReference>
<dbReference type="InterPro" id="IPR036388">
    <property type="entry name" value="WH-like_DNA-bd_sf"/>
</dbReference>
<sequence>MNIRKSAFIQHSCMYTREGIKLTLANLIDNNIDVKVVADESYLETKAFRLLYNKSVDVFILGLQGTGDSHGSILDFILQWLPMHYPEAKVVVMTQTRSIGQLKNYLLGLENVAAVLDDSIEISELQTHLQHIMMNSPQVGTIKKPVTPLTHQEIKVLGHLLKGVPVLKIASTLRINQKTVSAHKRAAMNKLGISSLHGLIRCQVNLSMMSDLLTLDKTV</sequence>
<evidence type="ECO:0000256" key="1">
    <source>
        <dbReference type="ARBA" id="ARBA00023015"/>
    </source>
</evidence>
<evidence type="ECO:0000259" key="5">
    <source>
        <dbReference type="PROSITE" id="PS50043"/>
    </source>
</evidence>
<dbReference type="PRINTS" id="PR00038">
    <property type="entry name" value="HTHLUXR"/>
</dbReference>
<dbReference type="PANTHER" id="PTHR44688:SF16">
    <property type="entry name" value="DNA-BINDING TRANSCRIPTIONAL ACTIVATOR DEVR_DOSR"/>
    <property type="match status" value="1"/>
</dbReference>